<dbReference type="EMBL" id="UOER01000630">
    <property type="protein sequence ID" value="VAW26754.1"/>
    <property type="molecule type" value="Genomic_DNA"/>
</dbReference>
<dbReference type="PANTHER" id="PTHR43701:SF5">
    <property type="entry name" value="MEMBRANE TRANSPORTER PROTEIN-RELATED"/>
    <property type="match status" value="1"/>
</dbReference>
<dbReference type="AlphaFoldDB" id="A0A3B0V3P7"/>
<feature type="transmembrane region" description="Helical" evidence="5">
    <location>
        <begin position="88"/>
        <end position="106"/>
    </location>
</feature>
<comment type="subcellular location">
    <subcellularLocation>
        <location evidence="1">Membrane</location>
        <topology evidence="1">Multi-pass membrane protein</topology>
    </subcellularLocation>
</comment>
<evidence type="ECO:0000256" key="1">
    <source>
        <dbReference type="ARBA" id="ARBA00004141"/>
    </source>
</evidence>
<organism evidence="6">
    <name type="scientific">hydrothermal vent metagenome</name>
    <dbReference type="NCBI Taxonomy" id="652676"/>
    <lineage>
        <taxon>unclassified sequences</taxon>
        <taxon>metagenomes</taxon>
        <taxon>ecological metagenomes</taxon>
    </lineage>
</organism>
<feature type="transmembrane region" description="Helical" evidence="5">
    <location>
        <begin position="193"/>
        <end position="210"/>
    </location>
</feature>
<feature type="transmembrane region" description="Helical" evidence="5">
    <location>
        <begin position="35"/>
        <end position="53"/>
    </location>
</feature>
<dbReference type="GO" id="GO:0016020">
    <property type="term" value="C:membrane"/>
    <property type="evidence" value="ECO:0007669"/>
    <property type="project" value="UniProtKB-SubCell"/>
</dbReference>
<dbReference type="InterPro" id="IPR002781">
    <property type="entry name" value="TM_pro_TauE-like"/>
</dbReference>
<dbReference type="PANTHER" id="PTHR43701">
    <property type="entry name" value="MEMBRANE TRANSPORTER PROTEIN MJ0441-RELATED"/>
    <property type="match status" value="1"/>
</dbReference>
<feature type="transmembrane region" description="Helical" evidence="5">
    <location>
        <begin position="65"/>
        <end position="82"/>
    </location>
</feature>
<dbReference type="InterPro" id="IPR051598">
    <property type="entry name" value="TSUP/Inactive_protease-like"/>
</dbReference>
<name>A0A3B0V3P7_9ZZZZ</name>
<reference evidence="6" key="1">
    <citation type="submission" date="2018-06" db="EMBL/GenBank/DDBJ databases">
        <authorList>
            <person name="Zhirakovskaya E."/>
        </authorList>
    </citation>
    <scope>NUCLEOTIDE SEQUENCE</scope>
</reference>
<feature type="transmembrane region" description="Helical" evidence="5">
    <location>
        <begin position="163"/>
        <end position="181"/>
    </location>
</feature>
<gene>
    <name evidence="6" type="ORF">MNBD_BACTEROID04-2049</name>
</gene>
<proteinExistence type="predicted"/>
<protein>
    <submittedName>
        <fullName evidence="6">Possible sulfoacetate exporter</fullName>
    </submittedName>
</protein>
<evidence type="ECO:0000256" key="5">
    <source>
        <dbReference type="SAM" id="Phobius"/>
    </source>
</evidence>
<keyword evidence="2 5" id="KW-0812">Transmembrane</keyword>
<feature type="non-terminal residue" evidence="6">
    <location>
        <position position="1"/>
    </location>
</feature>
<evidence type="ECO:0000256" key="2">
    <source>
        <dbReference type="ARBA" id="ARBA00022692"/>
    </source>
</evidence>
<feature type="transmembrane region" description="Helical" evidence="5">
    <location>
        <begin position="222"/>
        <end position="239"/>
    </location>
</feature>
<keyword evidence="3 5" id="KW-1133">Transmembrane helix</keyword>
<dbReference type="Pfam" id="PF01925">
    <property type="entry name" value="TauE"/>
    <property type="match status" value="1"/>
</dbReference>
<keyword evidence="4 5" id="KW-0472">Membrane</keyword>
<feature type="transmembrane region" description="Helical" evidence="5">
    <location>
        <begin position="127"/>
        <end position="151"/>
    </location>
</feature>
<sequence length="243" mass="26532">VLFFLIAILYASVGFGGGSSYLAVLALTSLTFTHIRSIALLCNIVVVSGGTYIYIKNKLFNWKKIIPLVLLSIPFAFFGGYLKISQTFFFILLGITLLIAAILMWTSKYITKKSKKNNFKKSTVKDISYGGIIGFVSGMVGIGGGIFLSPLLHLTKWDTPKRIAAASSFFILVNSIAGLGGQYLNPNFSIEPTITLILMFTVLIGGQIGSRLSVKLISPIKLKKATALLIAFVALRILWKHLM</sequence>
<evidence type="ECO:0000313" key="6">
    <source>
        <dbReference type="EMBL" id="VAW26754.1"/>
    </source>
</evidence>
<evidence type="ECO:0000256" key="4">
    <source>
        <dbReference type="ARBA" id="ARBA00023136"/>
    </source>
</evidence>
<evidence type="ECO:0000256" key="3">
    <source>
        <dbReference type="ARBA" id="ARBA00022989"/>
    </source>
</evidence>
<accession>A0A3B0V3P7</accession>